<dbReference type="CDD" id="cd01448">
    <property type="entry name" value="TST_Repeat_1"/>
    <property type="match status" value="1"/>
</dbReference>
<dbReference type="SMART" id="SM00450">
    <property type="entry name" value="RHOD"/>
    <property type="match status" value="2"/>
</dbReference>
<dbReference type="EMBL" id="UFVQ01000003">
    <property type="protein sequence ID" value="STD11801.1"/>
    <property type="molecule type" value="Genomic_DNA"/>
</dbReference>
<evidence type="ECO:0000259" key="3">
    <source>
        <dbReference type="PROSITE" id="PS50206"/>
    </source>
</evidence>
<evidence type="ECO:0000256" key="1">
    <source>
        <dbReference type="ARBA" id="ARBA00022679"/>
    </source>
</evidence>
<dbReference type="GO" id="GO:0016784">
    <property type="term" value="F:3-mercaptopyruvate sulfurtransferase activity"/>
    <property type="evidence" value="ECO:0007669"/>
    <property type="project" value="UniProtKB-EC"/>
</dbReference>
<evidence type="ECO:0000313" key="6">
    <source>
        <dbReference type="Proteomes" id="UP000255224"/>
    </source>
</evidence>
<evidence type="ECO:0000313" key="4">
    <source>
        <dbReference type="EMBL" id="AZA47761.1"/>
    </source>
</evidence>
<dbReference type="InterPro" id="IPR001763">
    <property type="entry name" value="Rhodanese-like_dom"/>
</dbReference>
<dbReference type="Proteomes" id="UP000255224">
    <property type="component" value="Unassembled WGS sequence"/>
</dbReference>
<accession>A0A376EQ49</accession>
<dbReference type="CDD" id="cd01449">
    <property type="entry name" value="TST_Repeat_2"/>
    <property type="match status" value="1"/>
</dbReference>
<dbReference type="Pfam" id="PF00581">
    <property type="entry name" value="Rhodanese"/>
    <property type="match status" value="2"/>
</dbReference>
<accession>A0A3G6LWS0</accession>
<reference evidence="5 6" key="1">
    <citation type="submission" date="2018-06" db="EMBL/GenBank/DDBJ databases">
        <authorList>
            <consortium name="Pathogen Informatics"/>
            <person name="Doyle S."/>
        </authorList>
    </citation>
    <scope>NUCLEOTIDE SEQUENCE [LARGE SCALE GENOMIC DNA]</scope>
    <source>
        <strain evidence="5 6">NCTC13533</strain>
    </source>
</reference>
<dbReference type="PANTHER" id="PTHR11364:SF27">
    <property type="entry name" value="SULFURTRANSFERASE"/>
    <property type="match status" value="1"/>
</dbReference>
<dbReference type="EC" id="2.8.1.2" evidence="5"/>
<gene>
    <name evidence="5" type="primary">sseA</name>
    <name evidence="4" type="ORF">EG346_05950</name>
    <name evidence="5" type="ORF">NCTC13533_05094</name>
</gene>
<protein>
    <submittedName>
        <fullName evidence="4 5">Sulfurtransferase</fullName>
        <ecNumber evidence="5">2.8.1.2</ecNumber>
    </submittedName>
</protein>
<proteinExistence type="predicted"/>
<evidence type="ECO:0000313" key="5">
    <source>
        <dbReference type="EMBL" id="STD11801.1"/>
    </source>
</evidence>
<sequence>MSPIISSSELKSIFQNPNLIILDARVGKDIYQTYLTKHIKGARFIDLDKDLADIGEDAAFGGRHPLPAVEKFAETLSELGISEDAYVVVYDDKSGANAAARAWWMLKSFGFENVQVLDGGIQSAEKEGVEFSSGEETFERSSVIKKDGWLLPVKKLEDVENELLSHSSTVVDVRDAYRYKGESEPIDLVAGHIPGAINIPFSENLDENGNFLKPELLKAKYTELLKDQPQHLIIHCGSGVTACHTILALEYAGFPISDLYVGSWSEWSRREGKEIAKES</sequence>
<feature type="domain" description="Rhodanese" evidence="3">
    <location>
        <begin position="15"/>
        <end position="133"/>
    </location>
</feature>
<reference evidence="4" key="2">
    <citation type="submission" date="2018-11" db="EMBL/GenBank/DDBJ databases">
        <title>Proposal to divide the Flavobacteriaceae and reorganize its genera based on Amino Acid Identity values calculated from whole genome sequences.</title>
        <authorList>
            <person name="Nicholson A.C."/>
            <person name="Gulvik C.A."/>
            <person name="Whitney A.M."/>
            <person name="Humrighouse B.W."/>
            <person name="Bell M."/>
            <person name="Holmes B."/>
            <person name="Steigerwalt A."/>
            <person name="Villarma A."/>
            <person name="Sheth M."/>
            <person name="Batra D."/>
            <person name="Pryor J."/>
            <person name="Bernardet J.-F."/>
            <person name="Hugo C."/>
            <person name="Kampfer P."/>
            <person name="Newman J."/>
            <person name="Mcquiston J.R."/>
        </authorList>
    </citation>
    <scope>NUCLEOTIDE SEQUENCE [LARGE SCALE GENOMIC DNA]</scope>
    <source>
        <strain evidence="4">G0188</strain>
    </source>
</reference>
<evidence type="ECO:0000313" key="7">
    <source>
        <dbReference type="Proteomes" id="UP000273270"/>
    </source>
</evidence>
<dbReference type="AlphaFoldDB" id="A0A376EQ49"/>
<reference evidence="7" key="3">
    <citation type="submission" date="2018-11" db="EMBL/GenBank/DDBJ databases">
        <title>Proposal to divide the Flavobacteriaceae and reorganize its genera based on Amino Acid Identity values calculated from whole genome sequences.</title>
        <authorList>
            <person name="Nicholson A.C."/>
            <person name="Gulvik C.A."/>
            <person name="Whitney A.M."/>
            <person name="Humrighouse B.W."/>
            <person name="Bell M."/>
            <person name="Holmes B."/>
            <person name="Steigerwalt A.G."/>
            <person name="Villarma A."/>
            <person name="Sheth M."/>
            <person name="Batra D."/>
            <person name="Pryor J."/>
            <person name="Bernardet J.-F."/>
            <person name="Hugo C."/>
            <person name="Kampfer P."/>
            <person name="Newman J."/>
            <person name="McQuiston J.R."/>
        </authorList>
    </citation>
    <scope>NUCLEOTIDE SEQUENCE [LARGE SCALE GENOMIC DNA]</scope>
    <source>
        <strain evidence="7">G0188</strain>
    </source>
</reference>
<dbReference type="EMBL" id="CP033920">
    <property type="protein sequence ID" value="AZA47761.1"/>
    <property type="molecule type" value="Genomic_DNA"/>
</dbReference>
<dbReference type="Gene3D" id="3.40.250.10">
    <property type="entry name" value="Rhodanese-like domain"/>
    <property type="match status" value="2"/>
</dbReference>
<dbReference type="OrthoDB" id="9770030at2"/>
<dbReference type="PANTHER" id="PTHR11364">
    <property type="entry name" value="THIOSULFATE SULFERTANSFERASE"/>
    <property type="match status" value="1"/>
</dbReference>
<dbReference type="GO" id="GO:0004792">
    <property type="term" value="F:thiosulfate-cyanide sulfurtransferase activity"/>
    <property type="evidence" value="ECO:0007669"/>
    <property type="project" value="TreeGrafter"/>
</dbReference>
<keyword evidence="2" id="KW-0677">Repeat</keyword>
<feature type="domain" description="Rhodanese" evidence="3">
    <location>
        <begin position="164"/>
        <end position="276"/>
    </location>
</feature>
<dbReference type="Proteomes" id="UP000273270">
    <property type="component" value="Chromosome"/>
</dbReference>
<keyword evidence="1 5" id="KW-0808">Transferase</keyword>
<evidence type="ECO:0000256" key="2">
    <source>
        <dbReference type="ARBA" id="ARBA00022737"/>
    </source>
</evidence>
<dbReference type="KEGG" id="ccau:EG346_05950"/>
<dbReference type="InterPro" id="IPR036873">
    <property type="entry name" value="Rhodanese-like_dom_sf"/>
</dbReference>
<organism evidence="5 6">
    <name type="scientific">Chryseobacterium carnipullorum</name>
    <dbReference type="NCBI Taxonomy" id="1124835"/>
    <lineage>
        <taxon>Bacteria</taxon>
        <taxon>Pseudomonadati</taxon>
        <taxon>Bacteroidota</taxon>
        <taxon>Flavobacteriia</taxon>
        <taxon>Flavobacteriales</taxon>
        <taxon>Weeksellaceae</taxon>
        <taxon>Chryseobacterium group</taxon>
        <taxon>Chryseobacterium</taxon>
    </lineage>
</organism>
<dbReference type="InterPro" id="IPR045078">
    <property type="entry name" value="TST/MPST-like"/>
</dbReference>
<dbReference type="SUPFAM" id="SSF52821">
    <property type="entry name" value="Rhodanese/Cell cycle control phosphatase"/>
    <property type="match status" value="2"/>
</dbReference>
<keyword evidence="5" id="KW-0670">Pyruvate</keyword>
<name>A0A376EQ49_CHRCU</name>
<keyword evidence="7" id="KW-1185">Reference proteome</keyword>
<dbReference type="PROSITE" id="PS50206">
    <property type="entry name" value="RHODANESE_3"/>
    <property type="match status" value="2"/>
</dbReference>
<dbReference type="RefSeq" id="WP_123877324.1">
    <property type="nucleotide sequence ID" value="NZ_CP033920.1"/>
</dbReference>
<dbReference type="STRING" id="297244.SAMN05421639_103619"/>